<name>A0A0G1U2I6_9BACT</name>
<reference evidence="2 3" key="1">
    <citation type="journal article" date="2015" name="Nature">
        <title>rRNA introns, odd ribosomes, and small enigmatic genomes across a large radiation of phyla.</title>
        <authorList>
            <person name="Brown C.T."/>
            <person name="Hug L.A."/>
            <person name="Thomas B.C."/>
            <person name="Sharon I."/>
            <person name="Castelle C.J."/>
            <person name="Singh A."/>
            <person name="Wilkins M.J."/>
            <person name="Williams K.H."/>
            <person name="Banfield J.F."/>
        </authorList>
    </citation>
    <scope>NUCLEOTIDE SEQUENCE [LARGE SCALE GENOMIC DNA]</scope>
</reference>
<protein>
    <recommendedName>
        <fullName evidence="4">Glycosyltransferase RgtA/B/C/D-like domain-containing protein</fullName>
    </recommendedName>
</protein>
<dbReference type="AlphaFoldDB" id="A0A0G1U2I6"/>
<organism evidence="2 3">
    <name type="scientific">Candidatus Gottesmanbacteria bacterium GW2011_GWA2_47_9</name>
    <dbReference type="NCBI Taxonomy" id="1618445"/>
    <lineage>
        <taxon>Bacteria</taxon>
        <taxon>Candidatus Gottesmaniibacteriota</taxon>
    </lineage>
</organism>
<dbReference type="Proteomes" id="UP000034739">
    <property type="component" value="Unassembled WGS sequence"/>
</dbReference>
<feature type="transmembrane region" description="Helical" evidence="1">
    <location>
        <begin position="77"/>
        <end position="97"/>
    </location>
</feature>
<comment type="caution">
    <text evidence="2">The sequence shown here is derived from an EMBL/GenBank/DDBJ whole genome shotgun (WGS) entry which is preliminary data.</text>
</comment>
<gene>
    <name evidence="2" type="ORF">UY16_C0010G0012</name>
</gene>
<feature type="transmembrane region" description="Helical" evidence="1">
    <location>
        <begin position="198"/>
        <end position="215"/>
    </location>
</feature>
<evidence type="ECO:0000256" key="1">
    <source>
        <dbReference type="SAM" id="Phobius"/>
    </source>
</evidence>
<feature type="transmembrane region" description="Helical" evidence="1">
    <location>
        <begin position="227"/>
        <end position="249"/>
    </location>
</feature>
<feature type="transmembrane region" description="Helical" evidence="1">
    <location>
        <begin position="368"/>
        <end position="389"/>
    </location>
</feature>
<feature type="transmembrane region" description="Helical" evidence="1">
    <location>
        <begin position="6"/>
        <end position="26"/>
    </location>
</feature>
<evidence type="ECO:0000313" key="3">
    <source>
        <dbReference type="Proteomes" id="UP000034739"/>
    </source>
</evidence>
<feature type="transmembrane region" description="Helical" evidence="1">
    <location>
        <begin position="340"/>
        <end position="359"/>
    </location>
</feature>
<feature type="transmembrane region" description="Helical" evidence="1">
    <location>
        <begin position="47"/>
        <end position="71"/>
    </location>
</feature>
<keyword evidence="1" id="KW-0812">Transmembrane</keyword>
<dbReference type="EMBL" id="LCOY01000010">
    <property type="protein sequence ID" value="KKU88256.1"/>
    <property type="molecule type" value="Genomic_DNA"/>
</dbReference>
<accession>A0A0G1U2I6</accession>
<sequence length="520" mass="58952">MKKFIVPIYILLFTILVFYGLWHMYFQQDEWVGFGRVVYAQTYGFTTLIIQSGSHFTPLTTILMAAFYTLFSLDHRWYAWYSILLHAANGLLLYILADTLIKNKKAAILAATLFVAAAPSQQAVTWYAASLSFLPSAFFSLLGLLLFEMFLKIPKAKHLFLSMLCILIGAGFRENAIFLLAYVPIRSLLVRHPHAKKILAYSCFFFGLYAIARFLPNMLFHNPLTTLAPGNVTFFSIALQAITFELLYLPKIIFPEYLSRIWLVRLFGPWAHFVNLEYLVHIFYAALWATSAVILALLLRFSIKAKQHQHFVWSMIVFLVLSVLPFALLPPPLIMEPRHFYLSSVGFSLLVAYILLLVIKKSTPIGKVVLMAGVILYAAVNIVVIQITLRALKRTSDTKKTAVAQLASLFPNLQKQTLVLGTGDPLPFQTGTGNMLLLLYYDKQPYQKHLGEKFLQNLYSQGYKDIDGVGFGFFTDLPTLLTTYCQYRLQPENVLSFSWNGISQTLTDVSSGARAMLRCN</sequence>
<keyword evidence="1" id="KW-1133">Transmembrane helix</keyword>
<feature type="transmembrane region" description="Helical" evidence="1">
    <location>
        <begin position="159"/>
        <end position="183"/>
    </location>
</feature>
<feature type="transmembrane region" description="Helical" evidence="1">
    <location>
        <begin position="126"/>
        <end position="147"/>
    </location>
</feature>
<feature type="transmembrane region" description="Helical" evidence="1">
    <location>
        <begin position="278"/>
        <end position="299"/>
    </location>
</feature>
<proteinExistence type="predicted"/>
<feature type="transmembrane region" description="Helical" evidence="1">
    <location>
        <begin position="311"/>
        <end position="328"/>
    </location>
</feature>
<evidence type="ECO:0000313" key="2">
    <source>
        <dbReference type="EMBL" id="KKU88256.1"/>
    </source>
</evidence>
<keyword evidence="1" id="KW-0472">Membrane</keyword>
<evidence type="ECO:0008006" key="4">
    <source>
        <dbReference type="Google" id="ProtNLM"/>
    </source>
</evidence>